<keyword evidence="1" id="KW-0802">TPR repeat</keyword>
<dbReference type="RefSeq" id="WP_117587956.1">
    <property type="nucleotide sequence ID" value="NZ_QRVA01000015.1"/>
</dbReference>
<sequence>MDLNQINPVLLLATLTQQIVEQEKDLAEQKDSAGHSSVKASLSANLLKRGNLLMQMGDKDGAGKDMKRYLELNPEKVGELTGEFKAESREHCR</sequence>
<protein>
    <submittedName>
        <fullName evidence="2">Uncharacterized protein</fullName>
    </submittedName>
</protein>
<dbReference type="EMBL" id="QRVA01000015">
    <property type="protein sequence ID" value="RGS15950.1"/>
    <property type="molecule type" value="Genomic_DNA"/>
</dbReference>
<dbReference type="Proteomes" id="UP000283872">
    <property type="component" value="Unassembled WGS sequence"/>
</dbReference>
<reference evidence="4 5" key="1">
    <citation type="submission" date="2018-08" db="EMBL/GenBank/DDBJ databases">
        <title>A genome reference for cultivated species of the human gut microbiota.</title>
        <authorList>
            <person name="Zou Y."/>
            <person name="Xue W."/>
            <person name="Luo G."/>
        </authorList>
    </citation>
    <scope>NUCLEOTIDE SEQUENCE [LARGE SCALE GENOMIC DNA]</scope>
    <source>
        <strain evidence="2 4">AF24-12</strain>
        <strain evidence="3 5">AF46-2NS</strain>
    </source>
</reference>
<evidence type="ECO:0000256" key="1">
    <source>
        <dbReference type="PROSITE-ProRule" id="PRU00339"/>
    </source>
</evidence>
<evidence type="ECO:0000313" key="4">
    <source>
        <dbReference type="Proteomes" id="UP000283872"/>
    </source>
</evidence>
<accession>A0A3E5DP61</accession>
<organism evidence="2 4">
    <name type="scientific">Segatella copri</name>
    <dbReference type="NCBI Taxonomy" id="165179"/>
    <lineage>
        <taxon>Bacteria</taxon>
        <taxon>Pseudomonadati</taxon>
        <taxon>Bacteroidota</taxon>
        <taxon>Bacteroidia</taxon>
        <taxon>Bacteroidales</taxon>
        <taxon>Prevotellaceae</taxon>
        <taxon>Segatella</taxon>
    </lineage>
</organism>
<name>A0A3E5DP61_9BACT</name>
<dbReference type="PROSITE" id="PS50005">
    <property type="entry name" value="TPR"/>
    <property type="match status" value="1"/>
</dbReference>
<evidence type="ECO:0000313" key="5">
    <source>
        <dbReference type="Proteomes" id="UP000286211"/>
    </source>
</evidence>
<dbReference type="AlphaFoldDB" id="A0A3E5DP61"/>
<evidence type="ECO:0000313" key="2">
    <source>
        <dbReference type="EMBL" id="RGS15950.1"/>
    </source>
</evidence>
<comment type="caution">
    <text evidence="2">The sequence shown here is derived from an EMBL/GenBank/DDBJ whole genome shotgun (WGS) entry which is preliminary data.</text>
</comment>
<dbReference type="EMBL" id="QRNB01000004">
    <property type="protein sequence ID" value="RHK12615.1"/>
    <property type="molecule type" value="Genomic_DNA"/>
</dbReference>
<dbReference type="Proteomes" id="UP000286211">
    <property type="component" value="Unassembled WGS sequence"/>
</dbReference>
<gene>
    <name evidence="3" type="ORF">DW079_01355</name>
    <name evidence="2" type="ORF">DWY11_07540</name>
</gene>
<dbReference type="InterPro" id="IPR019734">
    <property type="entry name" value="TPR_rpt"/>
</dbReference>
<proteinExistence type="predicted"/>
<feature type="repeat" description="TPR" evidence="1">
    <location>
        <begin position="43"/>
        <end position="76"/>
    </location>
</feature>
<evidence type="ECO:0000313" key="3">
    <source>
        <dbReference type="EMBL" id="RHK12615.1"/>
    </source>
</evidence>